<evidence type="ECO:0000259" key="4">
    <source>
        <dbReference type="PROSITE" id="PS50977"/>
    </source>
</evidence>
<dbReference type="AlphaFoldDB" id="A0A9Q4B0J7"/>
<dbReference type="GO" id="GO:0003677">
    <property type="term" value="F:DNA binding"/>
    <property type="evidence" value="ECO:0007669"/>
    <property type="project" value="UniProtKB-UniRule"/>
</dbReference>
<evidence type="ECO:0000256" key="1">
    <source>
        <dbReference type="ARBA" id="ARBA00022491"/>
    </source>
</evidence>
<evidence type="ECO:0000256" key="3">
    <source>
        <dbReference type="PROSITE-ProRule" id="PRU00335"/>
    </source>
</evidence>
<reference evidence="5" key="1">
    <citation type="submission" date="2020-06" db="EMBL/GenBank/DDBJ databases">
        <title>Insight into the genomes of haloalkaliphilic bacilli from Kenyan soda lakes.</title>
        <authorList>
            <person name="Mwirichia R."/>
            <person name="Villamizar G.C."/>
            <person name="Poehlein A."/>
            <person name="Mugweru J."/>
            <person name="Kipnyargis A."/>
            <person name="Kiplimo D."/>
            <person name="Orwa P."/>
            <person name="Daniel R."/>
        </authorList>
    </citation>
    <scope>NUCLEOTIDE SEQUENCE</scope>
    <source>
        <strain evidence="5">B1096_S55</strain>
    </source>
</reference>
<keyword evidence="1" id="KW-0678">Repressor</keyword>
<dbReference type="PANTHER" id="PTHR43479">
    <property type="entry name" value="ACREF/ENVCD OPERON REPRESSOR-RELATED"/>
    <property type="match status" value="1"/>
</dbReference>
<name>A0A9Q4B0J7_SALAG</name>
<dbReference type="PANTHER" id="PTHR43479:SF11">
    <property type="entry name" value="ACREF_ENVCD OPERON REPRESSOR-RELATED"/>
    <property type="match status" value="1"/>
</dbReference>
<dbReference type="Gene3D" id="1.10.357.10">
    <property type="entry name" value="Tetracycline Repressor, domain 2"/>
    <property type="match status" value="1"/>
</dbReference>
<evidence type="ECO:0000313" key="5">
    <source>
        <dbReference type="EMBL" id="MCR6096142.1"/>
    </source>
</evidence>
<feature type="DNA-binding region" description="H-T-H motif" evidence="3">
    <location>
        <begin position="31"/>
        <end position="50"/>
    </location>
</feature>
<accession>A0A9Q4B0J7</accession>
<dbReference type="EMBL" id="JABXYM010000001">
    <property type="protein sequence ID" value="MCR6096142.1"/>
    <property type="molecule type" value="Genomic_DNA"/>
</dbReference>
<feature type="domain" description="HTH tetR-type" evidence="4">
    <location>
        <begin position="7"/>
        <end position="68"/>
    </location>
</feature>
<proteinExistence type="predicted"/>
<protein>
    <submittedName>
        <fullName evidence="5">TetR/AcrR family transcriptional regulator</fullName>
    </submittedName>
</protein>
<dbReference type="InterPro" id="IPR001647">
    <property type="entry name" value="HTH_TetR"/>
</dbReference>
<dbReference type="RefSeq" id="WP_257820813.1">
    <property type="nucleotide sequence ID" value="NZ_JABXYM010000001.1"/>
</dbReference>
<evidence type="ECO:0000256" key="2">
    <source>
        <dbReference type="ARBA" id="ARBA00023125"/>
    </source>
</evidence>
<dbReference type="InterPro" id="IPR050624">
    <property type="entry name" value="HTH-type_Tx_Regulator"/>
</dbReference>
<comment type="caution">
    <text evidence="5">The sequence shown here is derived from an EMBL/GenBank/DDBJ whole genome shotgun (WGS) entry which is preliminary data.</text>
</comment>
<dbReference type="InterPro" id="IPR009057">
    <property type="entry name" value="Homeodomain-like_sf"/>
</dbReference>
<sequence>MKRAKNDVSKELIIETTLRLIEQNKGLKNVNLRGIAKEIGCAHTNIYNYFNSFDEIIWETLGQILLKMIDHVEVNVVSTANDEEKFYAALEAILEFSLMHPEWYRVVWFESIDGTPTASTAEILVRPMEGLNNLLIKASGGMLTEEKANTVANILHSYLHGEVCKMISDRSPTSCKEETCVRILSNLKQLYRLLIKEEDQ</sequence>
<evidence type="ECO:0000313" key="6">
    <source>
        <dbReference type="Proteomes" id="UP001057753"/>
    </source>
</evidence>
<dbReference type="Proteomes" id="UP001057753">
    <property type="component" value="Unassembled WGS sequence"/>
</dbReference>
<keyword evidence="6" id="KW-1185">Reference proteome</keyword>
<dbReference type="SUPFAM" id="SSF46689">
    <property type="entry name" value="Homeodomain-like"/>
    <property type="match status" value="1"/>
</dbReference>
<gene>
    <name evidence="5" type="ORF">HXA33_06235</name>
</gene>
<keyword evidence="2 3" id="KW-0238">DNA-binding</keyword>
<organism evidence="5 6">
    <name type="scientific">Salipaludibacillus agaradhaerens</name>
    <name type="common">Bacillus agaradhaerens</name>
    <dbReference type="NCBI Taxonomy" id="76935"/>
    <lineage>
        <taxon>Bacteria</taxon>
        <taxon>Bacillati</taxon>
        <taxon>Bacillota</taxon>
        <taxon>Bacilli</taxon>
        <taxon>Bacillales</taxon>
        <taxon>Bacillaceae</taxon>
    </lineage>
</organism>
<dbReference type="PROSITE" id="PS50977">
    <property type="entry name" value="HTH_TETR_2"/>
    <property type="match status" value="1"/>
</dbReference>